<feature type="transmembrane region" description="Helical" evidence="9">
    <location>
        <begin position="165"/>
        <end position="183"/>
    </location>
</feature>
<evidence type="ECO:0000256" key="6">
    <source>
        <dbReference type="ARBA" id="ARBA00022989"/>
    </source>
</evidence>
<evidence type="ECO:0000256" key="3">
    <source>
        <dbReference type="ARBA" id="ARBA00022475"/>
    </source>
</evidence>
<keyword evidence="6 9" id="KW-1133">Transmembrane helix</keyword>
<organism evidence="10 11">
    <name type="scientific">Parasulfuritortus cantonensis</name>
    <dbReference type="NCBI Taxonomy" id="2528202"/>
    <lineage>
        <taxon>Bacteria</taxon>
        <taxon>Pseudomonadati</taxon>
        <taxon>Pseudomonadota</taxon>
        <taxon>Betaproteobacteria</taxon>
        <taxon>Nitrosomonadales</taxon>
        <taxon>Thiobacillaceae</taxon>
        <taxon>Parasulfuritortus</taxon>
    </lineage>
</organism>
<comment type="subcellular location">
    <subcellularLocation>
        <location evidence="1">Cell inner membrane</location>
        <topology evidence="1">Multi-pass membrane protein</topology>
    </subcellularLocation>
</comment>
<comment type="similarity">
    <text evidence="8">Belongs to the TsuA/YedE (TC 9.B.102) family.</text>
</comment>
<evidence type="ECO:0000313" key="10">
    <source>
        <dbReference type="EMBL" id="TCJ15046.1"/>
    </source>
</evidence>
<evidence type="ECO:0000256" key="2">
    <source>
        <dbReference type="ARBA" id="ARBA00022448"/>
    </source>
</evidence>
<dbReference type="AlphaFoldDB" id="A0A4R1BD80"/>
<feature type="transmembrane region" description="Helical" evidence="9">
    <location>
        <begin position="128"/>
        <end position="145"/>
    </location>
</feature>
<feature type="transmembrane region" description="Helical" evidence="9">
    <location>
        <begin position="94"/>
        <end position="116"/>
    </location>
</feature>
<evidence type="ECO:0000256" key="8">
    <source>
        <dbReference type="ARBA" id="ARBA00035655"/>
    </source>
</evidence>
<keyword evidence="11" id="KW-1185">Reference proteome</keyword>
<reference evidence="10 11" key="1">
    <citation type="submission" date="2019-03" db="EMBL/GenBank/DDBJ databases">
        <title>Genome sequence of Thiobacillaceae bacterium LSR1, a sulfur-oxidizing bacterium isolated from freshwater sediment.</title>
        <authorList>
            <person name="Li S."/>
        </authorList>
    </citation>
    <scope>NUCLEOTIDE SEQUENCE [LARGE SCALE GENOMIC DNA]</scope>
    <source>
        <strain evidence="10 11">LSR1</strain>
    </source>
</reference>
<keyword evidence="5 9" id="KW-0812">Transmembrane</keyword>
<protein>
    <submittedName>
        <fullName evidence="10">YeeE/YedE family protein</fullName>
    </submittedName>
</protein>
<feature type="transmembrane region" description="Helical" evidence="9">
    <location>
        <begin position="12"/>
        <end position="31"/>
    </location>
</feature>
<keyword evidence="4" id="KW-0997">Cell inner membrane</keyword>
<gene>
    <name evidence="10" type="ORF">EZJ19_08270</name>
</gene>
<evidence type="ECO:0000256" key="1">
    <source>
        <dbReference type="ARBA" id="ARBA00004429"/>
    </source>
</evidence>
<name>A0A4R1BD80_9PROT</name>
<dbReference type="PANTHER" id="PTHR30574">
    <property type="entry name" value="INNER MEMBRANE PROTEIN YEDE"/>
    <property type="match status" value="1"/>
</dbReference>
<evidence type="ECO:0000313" key="11">
    <source>
        <dbReference type="Proteomes" id="UP000295443"/>
    </source>
</evidence>
<accession>A0A4R1BD80</accession>
<keyword evidence="7 9" id="KW-0472">Membrane</keyword>
<evidence type="ECO:0000256" key="9">
    <source>
        <dbReference type="SAM" id="Phobius"/>
    </source>
</evidence>
<dbReference type="RefSeq" id="WP_131446501.1">
    <property type="nucleotide sequence ID" value="NZ_SJZB01000031.1"/>
</dbReference>
<sequence>MTNLLSWLNAPWPWYVAGPLIGLMVPLMLVIGNRSFGISNNLRHLCAITQPNQIDVDFFKYDWKEHTWSLVFVIGTGLGGFLAGVVFANPDPVALSPAAVAMIHNWGFAAPAGLLVPPELFDPTLRNLTFLFAAGVLVGFGTRYAGGCTSGHAITGLSTLQLASVYAVLGIFAGGLLSAWLLVPHLLK</sequence>
<keyword evidence="3" id="KW-1003">Cell membrane</keyword>
<comment type="caution">
    <text evidence="10">The sequence shown here is derived from an EMBL/GenBank/DDBJ whole genome shotgun (WGS) entry which is preliminary data.</text>
</comment>
<evidence type="ECO:0000256" key="5">
    <source>
        <dbReference type="ARBA" id="ARBA00022692"/>
    </source>
</evidence>
<feature type="transmembrane region" description="Helical" evidence="9">
    <location>
        <begin position="68"/>
        <end position="88"/>
    </location>
</feature>
<dbReference type="PANTHER" id="PTHR30574:SF1">
    <property type="entry name" value="SULPHUR TRANSPORT DOMAIN-CONTAINING PROTEIN"/>
    <property type="match status" value="1"/>
</dbReference>
<dbReference type="OrthoDB" id="9814020at2"/>
<evidence type="ECO:0000256" key="4">
    <source>
        <dbReference type="ARBA" id="ARBA00022519"/>
    </source>
</evidence>
<proteinExistence type="inferred from homology"/>
<dbReference type="Pfam" id="PF04143">
    <property type="entry name" value="Sulf_transp"/>
    <property type="match status" value="1"/>
</dbReference>
<evidence type="ECO:0000256" key="7">
    <source>
        <dbReference type="ARBA" id="ARBA00023136"/>
    </source>
</evidence>
<dbReference type="Proteomes" id="UP000295443">
    <property type="component" value="Unassembled WGS sequence"/>
</dbReference>
<dbReference type="EMBL" id="SJZB01000031">
    <property type="protein sequence ID" value="TCJ15046.1"/>
    <property type="molecule type" value="Genomic_DNA"/>
</dbReference>
<dbReference type="InterPro" id="IPR007272">
    <property type="entry name" value="Sulf_transp_TsuA/YedE"/>
</dbReference>
<dbReference type="GO" id="GO:0005886">
    <property type="term" value="C:plasma membrane"/>
    <property type="evidence" value="ECO:0007669"/>
    <property type="project" value="UniProtKB-SubCell"/>
</dbReference>
<keyword evidence="2" id="KW-0813">Transport</keyword>